<reference evidence="2 3" key="1">
    <citation type="submission" date="2020-08" db="EMBL/GenBank/DDBJ databases">
        <title>The Agave Microbiome: Exploring the role of microbial communities in plant adaptations to desert environments.</title>
        <authorList>
            <person name="Partida-Martinez L.P."/>
        </authorList>
    </citation>
    <scope>NUCLEOTIDE SEQUENCE [LARGE SCALE GENOMIC DNA]</scope>
    <source>
        <strain evidence="2 3">AT3.9</strain>
    </source>
</reference>
<dbReference type="RefSeq" id="WP_210277455.1">
    <property type="nucleotide sequence ID" value="NZ_JACHWB010000001.1"/>
</dbReference>
<comment type="caution">
    <text evidence="2">The sequence shown here is derived from an EMBL/GenBank/DDBJ whole genome shotgun (WGS) entry which is preliminary data.</text>
</comment>
<evidence type="ECO:0000313" key="3">
    <source>
        <dbReference type="Proteomes" id="UP000532010"/>
    </source>
</evidence>
<protein>
    <recommendedName>
        <fullName evidence="1">DUF4326 domain-containing protein</fullName>
    </recommendedName>
</protein>
<dbReference type="InterPro" id="IPR025475">
    <property type="entry name" value="DUF4326"/>
</dbReference>
<gene>
    <name evidence="2" type="ORF">FHR70_000716</name>
</gene>
<accession>A0A7W4YVA3</accession>
<dbReference type="Pfam" id="PF14216">
    <property type="entry name" value="DUF4326"/>
    <property type="match status" value="1"/>
</dbReference>
<dbReference type="EMBL" id="JACHWB010000001">
    <property type="protein sequence ID" value="MBB3017676.1"/>
    <property type="molecule type" value="Genomic_DNA"/>
</dbReference>
<proteinExistence type="predicted"/>
<organism evidence="2 3">
    <name type="scientific">Microvirga lupini</name>
    <dbReference type="NCBI Taxonomy" id="420324"/>
    <lineage>
        <taxon>Bacteria</taxon>
        <taxon>Pseudomonadati</taxon>
        <taxon>Pseudomonadota</taxon>
        <taxon>Alphaproteobacteria</taxon>
        <taxon>Hyphomicrobiales</taxon>
        <taxon>Methylobacteriaceae</taxon>
        <taxon>Microvirga</taxon>
    </lineage>
</organism>
<name>A0A7W4YVA3_9HYPH</name>
<feature type="domain" description="DUF4326" evidence="1">
    <location>
        <begin position="7"/>
        <end position="86"/>
    </location>
</feature>
<evidence type="ECO:0000259" key="1">
    <source>
        <dbReference type="Pfam" id="PF14216"/>
    </source>
</evidence>
<evidence type="ECO:0000313" key="2">
    <source>
        <dbReference type="EMBL" id="MBB3017676.1"/>
    </source>
</evidence>
<dbReference type="AlphaFoldDB" id="A0A7W4YVA3"/>
<dbReference type="Proteomes" id="UP000532010">
    <property type="component" value="Unassembled WGS sequence"/>
</dbReference>
<sequence>MAVLNKHHHGGQIPQGAVNIMRGTLFGNPFVIGRDGDRTEVVEKYRQYLWKRIREDYTFMNAVYKLHGRDLCCCCAPAACHGHVLERAAAWLELRSRPAEENQSDAPAGR</sequence>
<keyword evidence="3" id="KW-1185">Reference proteome</keyword>